<name>A0A1G7UP82_9ACTN</name>
<sequence length="307" mass="33942">MTRQDGDGRPYRGGMGADRSAFGAFLRARRDRLTPGQAGIEAFPGPRRVPGLRREELAMLAGLSTDHYSRLEQGRQATVSESVLAALTRALRLNEVEAAHLRDLAAPASRARRTAPEVQHPDPGLLRLAATLDHVPVLLLGRRAEVLAHNALLRAVLGRAPALGSSFTHYLFRDPLARERIVNWAAFGARSVAAMRREAGRRPEDRRLMAEVDDLRRTDPDVARWWDDHTVRDYASVAKRIAHPEAGLLDFHIEIVTAPHAPDQHLVVYTAEPGSSTARMLPLLASWAAPADTPTGPRDRPRDRPRD</sequence>
<dbReference type="PANTHER" id="PTHR35010">
    <property type="entry name" value="BLL4672 PROTEIN-RELATED"/>
    <property type="match status" value="1"/>
</dbReference>
<dbReference type="GO" id="GO:0003677">
    <property type="term" value="F:DNA binding"/>
    <property type="evidence" value="ECO:0007669"/>
    <property type="project" value="InterPro"/>
</dbReference>
<protein>
    <submittedName>
        <fullName evidence="3">Helix-turn-helix domain-containing protein</fullName>
    </submittedName>
</protein>
<dbReference type="SUPFAM" id="SSF47413">
    <property type="entry name" value="lambda repressor-like DNA-binding domains"/>
    <property type="match status" value="1"/>
</dbReference>
<proteinExistence type="predicted"/>
<accession>A0A1G7UP82</accession>
<dbReference type="InterPro" id="IPR010982">
    <property type="entry name" value="Lambda_DNA-bd_dom_sf"/>
</dbReference>
<dbReference type="SMART" id="SM00530">
    <property type="entry name" value="HTH_XRE"/>
    <property type="match status" value="1"/>
</dbReference>
<dbReference type="PANTHER" id="PTHR35010:SF2">
    <property type="entry name" value="BLL4672 PROTEIN"/>
    <property type="match status" value="1"/>
</dbReference>
<gene>
    <name evidence="3" type="ORF">SAMN05216260_12120</name>
</gene>
<evidence type="ECO:0000259" key="2">
    <source>
        <dbReference type="PROSITE" id="PS50943"/>
    </source>
</evidence>
<dbReference type="Gene3D" id="1.10.260.40">
    <property type="entry name" value="lambda repressor-like DNA-binding domains"/>
    <property type="match status" value="1"/>
</dbReference>
<dbReference type="CDD" id="cd00093">
    <property type="entry name" value="HTH_XRE"/>
    <property type="match status" value="1"/>
</dbReference>
<feature type="region of interest" description="Disordered" evidence="1">
    <location>
        <begin position="286"/>
        <end position="307"/>
    </location>
</feature>
<dbReference type="InterPro" id="IPR001387">
    <property type="entry name" value="Cro/C1-type_HTH"/>
</dbReference>
<dbReference type="Gene3D" id="3.30.450.180">
    <property type="match status" value="1"/>
</dbReference>
<dbReference type="Pfam" id="PF17765">
    <property type="entry name" value="MLTR_LBD"/>
    <property type="match status" value="1"/>
</dbReference>
<feature type="compositionally biased region" description="Basic and acidic residues" evidence="1">
    <location>
        <begin position="297"/>
        <end position="307"/>
    </location>
</feature>
<evidence type="ECO:0000313" key="3">
    <source>
        <dbReference type="EMBL" id="SDG49316.1"/>
    </source>
</evidence>
<dbReference type="Proteomes" id="UP000198614">
    <property type="component" value="Unassembled WGS sequence"/>
</dbReference>
<dbReference type="EMBL" id="FNAX01000021">
    <property type="protein sequence ID" value="SDG49316.1"/>
    <property type="molecule type" value="Genomic_DNA"/>
</dbReference>
<evidence type="ECO:0000256" key="1">
    <source>
        <dbReference type="SAM" id="MobiDB-lite"/>
    </source>
</evidence>
<dbReference type="Pfam" id="PF13560">
    <property type="entry name" value="HTH_31"/>
    <property type="match status" value="1"/>
</dbReference>
<dbReference type="InterPro" id="IPR041413">
    <property type="entry name" value="MLTR_LBD"/>
</dbReference>
<organism evidence="3 4">
    <name type="scientific">Streptomyces griseoaurantiacus</name>
    <dbReference type="NCBI Taxonomy" id="68213"/>
    <lineage>
        <taxon>Bacteria</taxon>
        <taxon>Bacillati</taxon>
        <taxon>Actinomycetota</taxon>
        <taxon>Actinomycetes</taxon>
        <taxon>Kitasatosporales</taxon>
        <taxon>Streptomycetaceae</taxon>
        <taxon>Streptomyces</taxon>
        <taxon>Streptomyces aurantiacus group</taxon>
    </lineage>
</organism>
<evidence type="ECO:0000313" key="4">
    <source>
        <dbReference type="Proteomes" id="UP000198614"/>
    </source>
</evidence>
<reference evidence="3 4" key="1">
    <citation type="submission" date="2016-10" db="EMBL/GenBank/DDBJ databases">
        <authorList>
            <person name="de Groot N.N."/>
        </authorList>
    </citation>
    <scope>NUCLEOTIDE SEQUENCE [LARGE SCALE GENOMIC DNA]</scope>
    <source>
        <strain evidence="3 4">CGMCC 4.1859</strain>
    </source>
</reference>
<dbReference type="PROSITE" id="PS50943">
    <property type="entry name" value="HTH_CROC1"/>
    <property type="match status" value="1"/>
</dbReference>
<feature type="domain" description="HTH cro/C1-type" evidence="2">
    <location>
        <begin position="51"/>
        <end position="98"/>
    </location>
</feature>
<dbReference type="AlphaFoldDB" id="A0A1G7UP82"/>